<organism evidence="1 2">
    <name type="scientific">Tritrichomonas musculus</name>
    <dbReference type="NCBI Taxonomy" id="1915356"/>
    <lineage>
        <taxon>Eukaryota</taxon>
        <taxon>Metamonada</taxon>
        <taxon>Parabasalia</taxon>
        <taxon>Tritrichomonadida</taxon>
        <taxon>Tritrichomonadidae</taxon>
        <taxon>Tritrichomonas</taxon>
    </lineage>
</organism>
<keyword evidence="2" id="KW-1185">Reference proteome</keyword>
<gene>
    <name evidence="1" type="ORF">M9Y10_045699</name>
</gene>
<proteinExistence type="predicted"/>
<name>A0ABR2JWB7_9EUKA</name>
<reference evidence="1 2" key="1">
    <citation type="submission" date="2024-04" db="EMBL/GenBank/DDBJ databases">
        <title>Tritrichomonas musculus Genome.</title>
        <authorList>
            <person name="Alves-Ferreira E."/>
            <person name="Grigg M."/>
            <person name="Lorenzi H."/>
            <person name="Galac M."/>
        </authorList>
    </citation>
    <scope>NUCLEOTIDE SEQUENCE [LARGE SCALE GENOMIC DNA]</scope>
    <source>
        <strain evidence="1 2">EAF2021</strain>
    </source>
</reference>
<evidence type="ECO:0000313" key="2">
    <source>
        <dbReference type="Proteomes" id="UP001470230"/>
    </source>
</evidence>
<accession>A0ABR2JWB7</accession>
<dbReference type="EMBL" id="JAPFFF010000009">
    <property type="protein sequence ID" value="KAK8883051.1"/>
    <property type="molecule type" value="Genomic_DNA"/>
</dbReference>
<dbReference type="Proteomes" id="UP001470230">
    <property type="component" value="Unassembled WGS sequence"/>
</dbReference>
<protein>
    <submittedName>
        <fullName evidence="1">Uncharacterized protein</fullName>
    </submittedName>
</protein>
<evidence type="ECO:0000313" key="1">
    <source>
        <dbReference type="EMBL" id="KAK8883051.1"/>
    </source>
</evidence>
<sequence length="102" mass="12220">MLPKLITLDFLKLIPDWRMIDDKEKELEKNDEIASIANSFFDKDFLDQFENDSNFMNMFEAIVLMEIESIDDFINIFCINDLFQFFFDPTFHSVFLKTTQKV</sequence>
<comment type="caution">
    <text evidence="1">The sequence shown here is derived from an EMBL/GenBank/DDBJ whole genome shotgun (WGS) entry which is preliminary data.</text>
</comment>